<name>A0A0F0KDR4_9MICO</name>
<dbReference type="EMBL" id="JYIU01000045">
    <property type="protein sequence ID" value="KJL19052.1"/>
    <property type="molecule type" value="Genomic_DNA"/>
</dbReference>
<dbReference type="RefSeq" id="WP_045254692.1">
    <property type="nucleotide sequence ID" value="NZ_CP031425.1"/>
</dbReference>
<feature type="compositionally biased region" description="Basic and acidic residues" evidence="1">
    <location>
        <begin position="95"/>
        <end position="112"/>
    </location>
</feature>
<evidence type="ECO:0000313" key="2">
    <source>
        <dbReference type="EMBL" id="KJL19052.1"/>
    </source>
</evidence>
<feature type="region of interest" description="Disordered" evidence="1">
    <location>
        <begin position="74"/>
        <end position="112"/>
    </location>
</feature>
<accession>A0A0F0KDR4</accession>
<evidence type="ECO:0000313" key="3">
    <source>
        <dbReference type="Proteomes" id="UP000033572"/>
    </source>
</evidence>
<proteinExistence type="predicted"/>
<organism evidence="2 3">
    <name type="scientific">Microbacterium foliorum</name>
    <dbReference type="NCBI Taxonomy" id="104336"/>
    <lineage>
        <taxon>Bacteria</taxon>
        <taxon>Bacillati</taxon>
        <taxon>Actinomycetota</taxon>
        <taxon>Actinomycetes</taxon>
        <taxon>Micrococcales</taxon>
        <taxon>Microbacteriaceae</taxon>
        <taxon>Microbacterium</taxon>
    </lineage>
</organism>
<dbReference type="GeneID" id="94443546"/>
<gene>
    <name evidence="2" type="ORF">RN50_02330</name>
</gene>
<evidence type="ECO:0000256" key="1">
    <source>
        <dbReference type="SAM" id="MobiDB-lite"/>
    </source>
</evidence>
<protein>
    <submittedName>
        <fullName evidence="2">Uncharacterized protein</fullName>
    </submittedName>
</protein>
<reference evidence="2 3" key="1">
    <citation type="submission" date="2015-02" db="EMBL/GenBank/DDBJ databases">
        <title>Draft genome sequences of ten Microbacterium spp. with emphasis on heavy metal contaminated environments.</title>
        <authorList>
            <person name="Corretto E."/>
        </authorList>
    </citation>
    <scope>NUCLEOTIDE SEQUENCE [LARGE SCALE GENOMIC DNA]</scope>
    <source>
        <strain evidence="2 3">DSM 12966</strain>
    </source>
</reference>
<dbReference type="AlphaFoldDB" id="A0A0F0KDR4"/>
<keyword evidence="3" id="KW-1185">Reference proteome</keyword>
<sequence length="112" mass="12731">MTEIRQRTLLVGYSDSGDYEYWETYIPFDGLQYHPFIVEERADGAFQLWQLDKGYPASGRAFYRPEESVGLSELTSAGYGDAPRIRVPESTGSELRVRSDPRANSKASTNRE</sequence>
<comment type="caution">
    <text evidence="2">The sequence shown here is derived from an EMBL/GenBank/DDBJ whole genome shotgun (WGS) entry which is preliminary data.</text>
</comment>
<dbReference type="KEGG" id="mfol:DXT68_04015"/>
<dbReference type="Proteomes" id="UP000033572">
    <property type="component" value="Unassembled WGS sequence"/>
</dbReference>